<dbReference type="GO" id="GO:0000155">
    <property type="term" value="F:phosphorelay sensor kinase activity"/>
    <property type="evidence" value="ECO:0007669"/>
    <property type="project" value="TreeGrafter"/>
</dbReference>
<dbReference type="EMBL" id="HG917869">
    <property type="protein sequence ID" value="CDM70104.1"/>
    <property type="molecule type" value="Genomic_DNA"/>
</dbReference>
<evidence type="ECO:0000313" key="13">
    <source>
        <dbReference type="EMBL" id="CDM70104.1"/>
    </source>
</evidence>
<dbReference type="InterPro" id="IPR050398">
    <property type="entry name" value="HssS/ArlS-like"/>
</dbReference>
<dbReference type="RefSeq" id="WP_197537952.1">
    <property type="nucleotide sequence ID" value="NZ_HG917869.1"/>
</dbReference>
<dbReference type="AlphaFoldDB" id="W6S2H3"/>
<accession>W6S2H3</accession>
<evidence type="ECO:0000256" key="8">
    <source>
        <dbReference type="ARBA" id="ARBA00022777"/>
    </source>
</evidence>
<evidence type="ECO:0000256" key="1">
    <source>
        <dbReference type="ARBA" id="ARBA00000085"/>
    </source>
</evidence>
<dbReference type="PATRIC" id="fig|1216932.3.peg.2953"/>
<evidence type="ECO:0000313" key="14">
    <source>
        <dbReference type="Proteomes" id="UP000019426"/>
    </source>
</evidence>
<evidence type="ECO:0000256" key="7">
    <source>
        <dbReference type="ARBA" id="ARBA00022692"/>
    </source>
</evidence>
<keyword evidence="8" id="KW-0418">Kinase</keyword>
<dbReference type="EC" id="2.7.13.3" evidence="3"/>
<organism evidence="13 14">
    <name type="scientific">Clostridium bornimense</name>
    <dbReference type="NCBI Taxonomy" id="1216932"/>
    <lineage>
        <taxon>Bacteria</taxon>
        <taxon>Bacillati</taxon>
        <taxon>Bacillota</taxon>
        <taxon>Clostridia</taxon>
        <taxon>Eubacteriales</taxon>
        <taxon>Clostridiaceae</taxon>
        <taxon>Clostridium</taxon>
    </lineage>
</organism>
<evidence type="ECO:0000256" key="9">
    <source>
        <dbReference type="ARBA" id="ARBA00022989"/>
    </source>
</evidence>
<keyword evidence="14" id="KW-1185">Reference proteome</keyword>
<evidence type="ECO:0000256" key="4">
    <source>
        <dbReference type="ARBA" id="ARBA00022475"/>
    </source>
</evidence>
<keyword evidence="5" id="KW-0597">Phosphoprotein</keyword>
<dbReference type="PANTHER" id="PTHR45528:SF10">
    <property type="entry name" value="METHYL-ACCEPTING CHEMOTAXIS PROTEIN"/>
    <property type="match status" value="1"/>
</dbReference>
<evidence type="ECO:0000256" key="11">
    <source>
        <dbReference type="SAM" id="Phobius"/>
    </source>
</evidence>
<comment type="catalytic activity">
    <reaction evidence="1">
        <text>ATP + protein L-histidine = ADP + protein N-phospho-L-histidine.</text>
        <dbReference type="EC" id="2.7.13.3"/>
    </reaction>
</comment>
<dbReference type="GO" id="GO:0005886">
    <property type="term" value="C:plasma membrane"/>
    <property type="evidence" value="ECO:0007669"/>
    <property type="project" value="UniProtKB-SubCell"/>
</dbReference>
<proteinExistence type="predicted"/>
<comment type="subcellular location">
    <subcellularLocation>
        <location evidence="2">Cell membrane</location>
        <topology evidence="2">Multi-pass membrane protein</topology>
    </subcellularLocation>
</comment>
<protein>
    <recommendedName>
        <fullName evidence="3">histidine kinase</fullName>
        <ecNumber evidence="3">2.7.13.3</ecNumber>
    </recommendedName>
</protein>
<dbReference type="Pfam" id="PF02743">
    <property type="entry name" value="dCache_1"/>
    <property type="match status" value="1"/>
</dbReference>
<sequence length="430" mass="48034">MKKSKKLRSIKTVLILGTLLLVIVPPVIVSAISLRVTSVAYNEMFSTNSETLTNIGTNFINSEIKRYTDIMNSLSDSNLYEKIENNIEKEVLYDTFNNILQCNTSLVDVYYSDKKGNLIIGSRKTLPSDYNALEQSWFKDNINSDKEFSITNSYKDTNTDEMVVSMYKSIMKDGNSLGVLGLDINLSKLSEALLYVKQGDEGDIAVVDNTDKIIISSNSNLVGSNEQLNYDKWKYISLNNNGLVTSKYNSDKYKISFNTEELTGWKVFVKVPLSEIYASRNKLILINGMSTVGLLLISSIIVVIASLRVSKLVCKVQEGLNRVADCEFNFRLNVNGTTTEFKEVEESFNKMQSNIAHLVNQVSSSIDVVNKETEDSVTISTNILTSMNDVSNTINQIADGTMHSSSDLDDISSKLEELSNNMNNIKNIVE</sequence>
<feature type="transmembrane region" description="Helical" evidence="11">
    <location>
        <begin position="283"/>
        <end position="307"/>
    </location>
</feature>
<dbReference type="KEGG" id="clt:CM240_2987"/>
<dbReference type="InterPro" id="IPR003660">
    <property type="entry name" value="HAMP_dom"/>
</dbReference>
<dbReference type="SUPFAM" id="SSF103190">
    <property type="entry name" value="Sensory domain-like"/>
    <property type="match status" value="1"/>
</dbReference>
<keyword evidence="7 11" id="KW-0812">Transmembrane</keyword>
<evidence type="ECO:0000256" key="6">
    <source>
        <dbReference type="ARBA" id="ARBA00022679"/>
    </source>
</evidence>
<keyword evidence="6" id="KW-0808">Transferase</keyword>
<gene>
    <name evidence="13" type="ORF">CM240_2987</name>
</gene>
<dbReference type="eggNOG" id="COG0840">
    <property type="taxonomic scope" value="Bacteria"/>
</dbReference>
<evidence type="ECO:0000256" key="5">
    <source>
        <dbReference type="ARBA" id="ARBA00022553"/>
    </source>
</evidence>
<evidence type="ECO:0000259" key="12">
    <source>
        <dbReference type="PROSITE" id="PS50885"/>
    </source>
</evidence>
<dbReference type="HOGENOM" id="CLU_637281_0_0_9"/>
<keyword evidence="9 11" id="KW-1133">Transmembrane helix</keyword>
<dbReference type="Gene3D" id="3.30.450.20">
    <property type="entry name" value="PAS domain"/>
    <property type="match status" value="2"/>
</dbReference>
<dbReference type="STRING" id="1216932.CM240_2987"/>
<dbReference type="Gene3D" id="1.10.287.950">
    <property type="entry name" value="Methyl-accepting chemotaxis protein"/>
    <property type="match status" value="1"/>
</dbReference>
<keyword evidence="10 11" id="KW-0472">Membrane</keyword>
<evidence type="ECO:0000256" key="3">
    <source>
        <dbReference type="ARBA" id="ARBA00012438"/>
    </source>
</evidence>
<evidence type="ECO:0000256" key="2">
    <source>
        <dbReference type="ARBA" id="ARBA00004651"/>
    </source>
</evidence>
<evidence type="ECO:0000256" key="10">
    <source>
        <dbReference type="ARBA" id="ARBA00023136"/>
    </source>
</evidence>
<dbReference type="SUPFAM" id="SSF58104">
    <property type="entry name" value="Methyl-accepting chemotaxis protein (MCP) signaling domain"/>
    <property type="match status" value="1"/>
</dbReference>
<dbReference type="InterPro" id="IPR033479">
    <property type="entry name" value="dCache_1"/>
</dbReference>
<reference evidence="13 14" key="1">
    <citation type="submission" date="2013-11" db="EMBL/GenBank/DDBJ databases">
        <title>Complete genome sequence of Clostridum sp. M2/40.</title>
        <authorList>
            <person name="Wibberg D."/>
            <person name="Puehler A."/>
            <person name="Schlueter A."/>
        </authorList>
    </citation>
    <scope>NUCLEOTIDE SEQUENCE [LARGE SCALE GENOMIC DNA]</scope>
    <source>
        <strain evidence="14">M2/40</strain>
    </source>
</reference>
<dbReference type="PROSITE" id="PS50885">
    <property type="entry name" value="HAMP"/>
    <property type="match status" value="1"/>
</dbReference>
<name>W6S2H3_9CLOT</name>
<keyword evidence="4" id="KW-1003">Cell membrane</keyword>
<dbReference type="InterPro" id="IPR029151">
    <property type="entry name" value="Sensor-like_sf"/>
</dbReference>
<dbReference type="Proteomes" id="UP000019426">
    <property type="component" value="Chromosome M2/40_rep2"/>
</dbReference>
<dbReference type="PANTHER" id="PTHR45528">
    <property type="entry name" value="SENSOR HISTIDINE KINASE CPXA"/>
    <property type="match status" value="1"/>
</dbReference>
<feature type="domain" description="HAMP" evidence="12">
    <location>
        <begin position="315"/>
        <end position="360"/>
    </location>
</feature>